<keyword evidence="2" id="KW-1185">Reference proteome</keyword>
<organism evidence="1 2">
    <name type="scientific">Salipaludibacillus neizhouensis</name>
    <dbReference type="NCBI Taxonomy" id="885475"/>
    <lineage>
        <taxon>Bacteria</taxon>
        <taxon>Bacillati</taxon>
        <taxon>Bacillota</taxon>
        <taxon>Bacilli</taxon>
        <taxon>Bacillales</taxon>
        <taxon>Bacillaceae</taxon>
    </lineage>
</organism>
<reference evidence="1 2" key="1">
    <citation type="submission" date="2017-10" db="EMBL/GenBank/DDBJ databases">
        <title>Bacillus sp. nov., a halophilic bacterium isolated from a Keqin Lake.</title>
        <authorList>
            <person name="Wang H."/>
        </authorList>
    </citation>
    <scope>NUCLEOTIDE SEQUENCE [LARGE SCALE GENOMIC DNA]</scope>
    <source>
        <strain evidence="1 2">KCTC 13187</strain>
    </source>
</reference>
<proteinExistence type="predicted"/>
<gene>
    <name evidence="1" type="ORF">CR203_14510</name>
</gene>
<sequence>MHHKLFDRGVFTINSSRKLLVSEEANGTNGFDEWLMSFHGREIRSPVHPAYAPQESFMNWHVSEVFKGPERYFGN</sequence>
<name>A0A3A9K1A0_9BACI</name>
<dbReference type="Proteomes" id="UP000281498">
    <property type="component" value="Unassembled WGS sequence"/>
</dbReference>
<accession>A0A3A9K1A0</accession>
<dbReference type="EMBL" id="PDOE01000006">
    <property type="protein sequence ID" value="RKL66507.1"/>
    <property type="molecule type" value="Genomic_DNA"/>
</dbReference>
<dbReference type="AlphaFoldDB" id="A0A3A9K1A0"/>
<dbReference type="OrthoDB" id="67788at2"/>
<evidence type="ECO:0000313" key="2">
    <source>
        <dbReference type="Proteomes" id="UP000281498"/>
    </source>
</evidence>
<evidence type="ECO:0000313" key="1">
    <source>
        <dbReference type="EMBL" id="RKL66507.1"/>
    </source>
</evidence>
<protein>
    <submittedName>
        <fullName evidence="1">Uncharacterized protein</fullName>
    </submittedName>
</protein>
<comment type="caution">
    <text evidence="1">The sequence shown here is derived from an EMBL/GenBank/DDBJ whole genome shotgun (WGS) entry which is preliminary data.</text>
</comment>